<sequence>MNNQREENDSTPPAASPENQIIRQRRENRLAAGRGDPLPFPNILYPLEQEEEEYENPPNVPPQPANLLPIAIGPITRQNLRTFPHTFDLLMHYDQAAHLPLPALQFRNRIVSFLNGVEVPWPMHNELPPGLLPHLFPDLELFALREIQATIRHAILQRGIRQRSRVIPRANAPNTPSWILGLFPDEPPLGQRDANGVPVCPICMQELPTRVSIVRPCGHRFCPECLEEWIPHANSINPPAKCPVCFVEIGRIGNNGEVGHRVGEFLGWNFEGEGA</sequence>
<dbReference type="CDD" id="cd16449">
    <property type="entry name" value="RING-HC"/>
    <property type="match status" value="1"/>
</dbReference>
<dbReference type="EMBL" id="PQXM01000914">
    <property type="protein sequence ID" value="TGO67063.1"/>
    <property type="molecule type" value="Genomic_DNA"/>
</dbReference>
<feature type="region of interest" description="Disordered" evidence="5">
    <location>
        <begin position="1"/>
        <end position="37"/>
    </location>
</feature>
<proteinExistence type="predicted"/>
<dbReference type="PROSITE" id="PS50089">
    <property type="entry name" value="ZF_RING_2"/>
    <property type="match status" value="1"/>
</dbReference>
<keyword evidence="1" id="KW-0479">Metal-binding</keyword>
<dbReference type="OrthoDB" id="251770at2759"/>
<evidence type="ECO:0000313" key="8">
    <source>
        <dbReference type="Proteomes" id="UP000297229"/>
    </source>
</evidence>
<name>A0A4Z1JCX8_9HELO</name>
<keyword evidence="8" id="KW-1185">Reference proteome</keyword>
<evidence type="ECO:0000256" key="4">
    <source>
        <dbReference type="PROSITE-ProRule" id="PRU00175"/>
    </source>
</evidence>
<evidence type="ECO:0000256" key="2">
    <source>
        <dbReference type="ARBA" id="ARBA00022771"/>
    </source>
</evidence>
<reference evidence="7 8" key="1">
    <citation type="submission" date="2017-12" db="EMBL/GenBank/DDBJ databases">
        <title>Comparative genomics of Botrytis spp.</title>
        <authorList>
            <person name="Valero-Jimenez C.A."/>
            <person name="Tapia P."/>
            <person name="Veloso J."/>
            <person name="Silva-Moreno E."/>
            <person name="Staats M."/>
            <person name="Valdes J.H."/>
            <person name="Van Kan J.A.L."/>
        </authorList>
    </citation>
    <scope>NUCLEOTIDE SEQUENCE [LARGE SCALE GENOMIC DNA]</scope>
    <source>
        <strain evidence="7 8">Be9601</strain>
    </source>
</reference>
<dbReference type="InterPro" id="IPR017907">
    <property type="entry name" value="Znf_RING_CS"/>
</dbReference>
<dbReference type="GO" id="GO:0008270">
    <property type="term" value="F:zinc ion binding"/>
    <property type="evidence" value="ECO:0007669"/>
    <property type="project" value="UniProtKB-KW"/>
</dbReference>
<evidence type="ECO:0000256" key="5">
    <source>
        <dbReference type="SAM" id="MobiDB-lite"/>
    </source>
</evidence>
<feature type="domain" description="RING-type" evidence="6">
    <location>
        <begin position="200"/>
        <end position="245"/>
    </location>
</feature>
<dbReference type="InterPro" id="IPR013083">
    <property type="entry name" value="Znf_RING/FYVE/PHD"/>
</dbReference>
<dbReference type="Proteomes" id="UP000297229">
    <property type="component" value="Unassembled WGS sequence"/>
</dbReference>
<keyword evidence="3" id="KW-0862">Zinc</keyword>
<dbReference type="Gene3D" id="3.30.40.10">
    <property type="entry name" value="Zinc/RING finger domain, C3HC4 (zinc finger)"/>
    <property type="match status" value="1"/>
</dbReference>
<comment type="caution">
    <text evidence="7">The sequence shown here is derived from an EMBL/GenBank/DDBJ whole genome shotgun (WGS) entry which is preliminary data.</text>
</comment>
<evidence type="ECO:0000259" key="6">
    <source>
        <dbReference type="PROSITE" id="PS50089"/>
    </source>
</evidence>
<dbReference type="InterPro" id="IPR001841">
    <property type="entry name" value="Znf_RING"/>
</dbReference>
<gene>
    <name evidence="7" type="ORF">BELL_0916g00050</name>
</gene>
<dbReference type="PROSITE" id="PS00518">
    <property type="entry name" value="ZF_RING_1"/>
    <property type="match status" value="1"/>
</dbReference>
<organism evidence="7 8">
    <name type="scientific">Botrytis elliptica</name>
    <dbReference type="NCBI Taxonomy" id="278938"/>
    <lineage>
        <taxon>Eukaryota</taxon>
        <taxon>Fungi</taxon>
        <taxon>Dikarya</taxon>
        <taxon>Ascomycota</taxon>
        <taxon>Pezizomycotina</taxon>
        <taxon>Leotiomycetes</taxon>
        <taxon>Helotiales</taxon>
        <taxon>Sclerotiniaceae</taxon>
        <taxon>Botrytis</taxon>
    </lineage>
</organism>
<feature type="compositionally biased region" description="Polar residues" evidence="5">
    <location>
        <begin position="10"/>
        <end position="22"/>
    </location>
</feature>
<evidence type="ECO:0000313" key="7">
    <source>
        <dbReference type="EMBL" id="TGO67063.1"/>
    </source>
</evidence>
<dbReference type="SMART" id="SM00184">
    <property type="entry name" value="RING"/>
    <property type="match status" value="1"/>
</dbReference>
<evidence type="ECO:0000256" key="1">
    <source>
        <dbReference type="ARBA" id="ARBA00022723"/>
    </source>
</evidence>
<dbReference type="Pfam" id="PF13639">
    <property type="entry name" value="zf-RING_2"/>
    <property type="match status" value="1"/>
</dbReference>
<keyword evidence="2 4" id="KW-0863">Zinc-finger</keyword>
<dbReference type="AlphaFoldDB" id="A0A4Z1JCX8"/>
<dbReference type="SUPFAM" id="SSF57850">
    <property type="entry name" value="RING/U-box"/>
    <property type="match status" value="1"/>
</dbReference>
<protein>
    <recommendedName>
        <fullName evidence="6">RING-type domain-containing protein</fullName>
    </recommendedName>
</protein>
<evidence type="ECO:0000256" key="3">
    <source>
        <dbReference type="ARBA" id="ARBA00022833"/>
    </source>
</evidence>
<accession>A0A4Z1JCX8</accession>